<evidence type="ECO:0000313" key="1">
    <source>
        <dbReference type="EMBL" id="QJB70117.1"/>
    </source>
</evidence>
<dbReference type="InterPro" id="IPR007420">
    <property type="entry name" value="DUF465"/>
</dbReference>
<dbReference type="KEGG" id="phao:HF685_13140"/>
<dbReference type="Pfam" id="PF04325">
    <property type="entry name" value="DUF465"/>
    <property type="match status" value="1"/>
</dbReference>
<name>A0A6H2DPQ7_9SPHN</name>
<dbReference type="AlphaFoldDB" id="A0A6H2DPQ7"/>
<protein>
    <submittedName>
        <fullName evidence="1">DUF465 domain-containing protein</fullName>
    </submittedName>
</protein>
<keyword evidence="2" id="KW-1185">Reference proteome</keyword>
<gene>
    <name evidence="1" type="ORF">HF685_13140</name>
</gene>
<accession>A0A6H2DPQ7</accession>
<reference evidence="1 2" key="1">
    <citation type="submission" date="2020-04" db="EMBL/GenBank/DDBJ databases">
        <title>Genome sequence for Sphingorhabdus sp. strain M1.</title>
        <authorList>
            <person name="Park S.-J."/>
        </authorList>
    </citation>
    <scope>NUCLEOTIDE SEQUENCE [LARGE SCALE GENOMIC DNA]</scope>
    <source>
        <strain evidence="1 2">JK6</strain>
    </source>
</reference>
<organism evidence="1 2">
    <name type="scientific">Parasphingorhabdus halotolerans</name>
    <dbReference type="NCBI Taxonomy" id="2725558"/>
    <lineage>
        <taxon>Bacteria</taxon>
        <taxon>Pseudomonadati</taxon>
        <taxon>Pseudomonadota</taxon>
        <taxon>Alphaproteobacteria</taxon>
        <taxon>Sphingomonadales</taxon>
        <taxon>Sphingomonadaceae</taxon>
        <taxon>Parasphingorhabdus</taxon>
    </lineage>
</organism>
<dbReference type="InterPro" id="IPR038444">
    <property type="entry name" value="DUF465_sf"/>
</dbReference>
<dbReference type="RefSeq" id="WP_168820384.1">
    <property type="nucleotide sequence ID" value="NZ_CP051217.1"/>
</dbReference>
<evidence type="ECO:0000313" key="2">
    <source>
        <dbReference type="Proteomes" id="UP000501600"/>
    </source>
</evidence>
<proteinExistence type="predicted"/>
<dbReference type="Gene3D" id="6.10.280.50">
    <property type="match status" value="1"/>
</dbReference>
<sequence length="55" mass="6440">MKNYLNSLIRKHRTLDKKIATAKPGSSQIAELKKLKLRLKDRIQRIQRGPQRQTA</sequence>
<dbReference type="EMBL" id="CP051217">
    <property type="protein sequence ID" value="QJB70117.1"/>
    <property type="molecule type" value="Genomic_DNA"/>
</dbReference>
<dbReference type="Proteomes" id="UP000501600">
    <property type="component" value="Chromosome"/>
</dbReference>